<dbReference type="OrthoDB" id="5342588at2759"/>
<dbReference type="Proteomes" id="UP000800038">
    <property type="component" value="Unassembled WGS sequence"/>
</dbReference>
<organism evidence="1 2">
    <name type="scientific">Clathrospora elynae</name>
    <dbReference type="NCBI Taxonomy" id="706981"/>
    <lineage>
        <taxon>Eukaryota</taxon>
        <taxon>Fungi</taxon>
        <taxon>Dikarya</taxon>
        <taxon>Ascomycota</taxon>
        <taxon>Pezizomycotina</taxon>
        <taxon>Dothideomycetes</taxon>
        <taxon>Pleosporomycetidae</taxon>
        <taxon>Pleosporales</taxon>
        <taxon>Diademaceae</taxon>
        <taxon>Clathrospora</taxon>
    </lineage>
</organism>
<dbReference type="EMBL" id="ML976007">
    <property type="protein sequence ID" value="KAF1945856.1"/>
    <property type="molecule type" value="Genomic_DNA"/>
</dbReference>
<sequence>MTEADHICSIKTTASGSTKAYGHTVSYQESPHDDCFFKSLQVHALIEGIGHAAILYSSLGDNTDTVLATLNNLNTDIAYVHQGAFKAMSLLRVDACKQRDMADLAIDKTTNSAINLIQAQPLQCQDAVANAWVKRTTIIADAVCVCLNKMRQLEDGLDDFVRLEYPWNYFQSSVDAASSAFRRIFSLMATPNLNPTSDSAVHPRIHGRNLSVSSASSDHEPNARGFRASMSAACPTRMLTFGGYPHTILTTIAPTLAIISSRANGLFSPFK</sequence>
<protein>
    <submittedName>
        <fullName evidence="1">Uncharacterized protein</fullName>
    </submittedName>
</protein>
<evidence type="ECO:0000313" key="1">
    <source>
        <dbReference type="EMBL" id="KAF1945856.1"/>
    </source>
</evidence>
<dbReference type="AlphaFoldDB" id="A0A6A5T529"/>
<accession>A0A6A5T529</accession>
<evidence type="ECO:0000313" key="2">
    <source>
        <dbReference type="Proteomes" id="UP000800038"/>
    </source>
</evidence>
<name>A0A6A5T529_9PLEO</name>
<proteinExistence type="predicted"/>
<keyword evidence="2" id="KW-1185">Reference proteome</keyword>
<reference evidence="1" key="1">
    <citation type="journal article" date="2020" name="Stud. Mycol.">
        <title>101 Dothideomycetes genomes: a test case for predicting lifestyles and emergence of pathogens.</title>
        <authorList>
            <person name="Haridas S."/>
            <person name="Albert R."/>
            <person name="Binder M."/>
            <person name="Bloem J."/>
            <person name="Labutti K."/>
            <person name="Salamov A."/>
            <person name="Andreopoulos B."/>
            <person name="Baker S."/>
            <person name="Barry K."/>
            <person name="Bills G."/>
            <person name="Bluhm B."/>
            <person name="Cannon C."/>
            <person name="Castanera R."/>
            <person name="Culley D."/>
            <person name="Daum C."/>
            <person name="Ezra D."/>
            <person name="Gonzalez J."/>
            <person name="Henrissat B."/>
            <person name="Kuo A."/>
            <person name="Liang C."/>
            <person name="Lipzen A."/>
            <person name="Lutzoni F."/>
            <person name="Magnuson J."/>
            <person name="Mondo S."/>
            <person name="Nolan M."/>
            <person name="Ohm R."/>
            <person name="Pangilinan J."/>
            <person name="Park H.-J."/>
            <person name="Ramirez L."/>
            <person name="Alfaro M."/>
            <person name="Sun H."/>
            <person name="Tritt A."/>
            <person name="Yoshinaga Y."/>
            <person name="Zwiers L.-H."/>
            <person name="Turgeon B."/>
            <person name="Goodwin S."/>
            <person name="Spatafora J."/>
            <person name="Crous P."/>
            <person name="Grigoriev I."/>
        </authorList>
    </citation>
    <scope>NUCLEOTIDE SEQUENCE</scope>
    <source>
        <strain evidence="1">CBS 161.51</strain>
    </source>
</reference>
<gene>
    <name evidence="1" type="ORF">EJ02DRAFT_441652</name>
</gene>